<comment type="similarity">
    <text evidence="1">Belongs to the short-chain dehydrogenases/reductases (SDR) family.</text>
</comment>
<dbReference type="CDD" id="cd05233">
    <property type="entry name" value="SDR_c"/>
    <property type="match status" value="1"/>
</dbReference>
<evidence type="ECO:0000256" key="2">
    <source>
        <dbReference type="ARBA" id="ARBA00022857"/>
    </source>
</evidence>
<accession>S3BVN2</accession>
<evidence type="ECO:0000256" key="3">
    <source>
        <dbReference type="ARBA" id="ARBA00023002"/>
    </source>
</evidence>
<dbReference type="Proteomes" id="UP000016923">
    <property type="component" value="Unassembled WGS sequence"/>
</dbReference>
<dbReference type="Pfam" id="PF23441">
    <property type="entry name" value="SDR"/>
    <property type="match status" value="1"/>
</dbReference>
<dbReference type="HOGENOM" id="CLU_010194_15_2_1"/>
<reference evidence="4 5" key="1">
    <citation type="journal article" date="2013" name="BMC Genomics">
        <title>The genome and transcriptome of the pine saprophyte Ophiostoma piceae, and a comparison with the bark beetle-associated pine pathogen Grosmannia clavigera.</title>
        <authorList>
            <person name="Haridas S."/>
            <person name="Wang Y."/>
            <person name="Lim L."/>
            <person name="Massoumi Alamouti S."/>
            <person name="Jackman S."/>
            <person name="Docking R."/>
            <person name="Robertson G."/>
            <person name="Birol I."/>
            <person name="Bohlmann J."/>
            <person name="Breuil C."/>
        </authorList>
    </citation>
    <scope>NUCLEOTIDE SEQUENCE [LARGE SCALE GENOMIC DNA]</scope>
    <source>
        <strain evidence="4 5">UAMH 11346</strain>
    </source>
</reference>
<dbReference type="GO" id="GO:0016491">
    <property type="term" value="F:oxidoreductase activity"/>
    <property type="evidence" value="ECO:0007669"/>
    <property type="project" value="UniProtKB-KW"/>
</dbReference>
<gene>
    <name evidence="4" type="ORF">F503_03674</name>
</gene>
<evidence type="ECO:0000256" key="1">
    <source>
        <dbReference type="ARBA" id="ARBA00006484"/>
    </source>
</evidence>
<dbReference type="InterPro" id="IPR051122">
    <property type="entry name" value="SDR_DHRS6-like"/>
</dbReference>
<dbReference type="PANTHER" id="PTHR43477">
    <property type="entry name" value="DIHYDROANTICAPSIN 7-DEHYDROGENASE"/>
    <property type="match status" value="1"/>
</dbReference>
<keyword evidence="3" id="KW-0560">Oxidoreductase</keyword>
<protein>
    <submittedName>
        <fullName evidence="4">Short chain dehydrogenase</fullName>
    </submittedName>
</protein>
<evidence type="ECO:0000313" key="5">
    <source>
        <dbReference type="Proteomes" id="UP000016923"/>
    </source>
</evidence>
<dbReference type="InterPro" id="IPR002347">
    <property type="entry name" value="SDR_fam"/>
</dbReference>
<dbReference type="PRINTS" id="PR00081">
    <property type="entry name" value="GDHRDH"/>
</dbReference>
<keyword evidence="5" id="KW-1185">Reference proteome</keyword>
<name>S3BVN2_OPHP1</name>
<dbReference type="AlphaFoldDB" id="S3BVN2"/>
<dbReference type="PANTHER" id="PTHR43477:SF1">
    <property type="entry name" value="DIHYDROANTICAPSIN 7-DEHYDROGENASE"/>
    <property type="match status" value="1"/>
</dbReference>
<proteinExistence type="inferred from homology"/>
<dbReference type="InterPro" id="IPR036291">
    <property type="entry name" value="NAD(P)-bd_dom_sf"/>
</dbReference>
<dbReference type="OMA" id="GAVHTEM"/>
<organism evidence="4 5">
    <name type="scientific">Ophiostoma piceae (strain UAMH 11346)</name>
    <name type="common">Sap stain fungus</name>
    <dbReference type="NCBI Taxonomy" id="1262450"/>
    <lineage>
        <taxon>Eukaryota</taxon>
        <taxon>Fungi</taxon>
        <taxon>Dikarya</taxon>
        <taxon>Ascomycota</taxon>
        <taxon>Pezizomycotina</taxon>
        <taxon>Sordariomycetes</taxon>
        <taxon>Sordariomycetidae</taxon>
        <taxon>Ophiostomatales</taxon>
        <taxon>Ophiostomataceae</taxon>
        <taxon>Ophiostoma</taxon>
    </lineage>
</organism>
<sequence>MAPPNTFRKLQDKHVLVLGGTSGIGFAVAQGALADGARVTVASSTSARVDKAVQTLKEQNGPGAVVQGFVCDVSTGDIESTLETLIKSATSGPAGELNHIVYTAANSASMNLGTIAEANPATILAGAQMRMFVPIMLAKLATRYLPKSIESSLTFTSGQASDKPPPGWSLMLFFTGGVQTFAKGLAVDLAPTRVNVVLPGAVDTELWNIMPQEQKEGYFAAVSKKLLAGSIGRPEDVAEAYLWLLKDRFATGTFAASNGGALLV</sequence>
<dbReference type="EMBL" id="KE148160">
    <property type="protein sequence ID" value="EPE04612.1"/>
    <property type="molecule type" value="Genomic_DNA"/>
</dbReference>
<dbReference type="Gene3D" id="3.40.50.720">
    <property type="entry name" value="NAD(P)-binding Rossmann-like Domain"/>
    <property type="match status" value="1"/>
</dbReference>
<keyword evidence="2" id="KW-0521">NADP</keyword>
<dbReference type="SUPFAM" id="SSF51735">
    <property type="entry name" value="NAD(P)-binding Rossmann-fold domains"/>
    <property type="match status" value="1"/>
</dbReference>
<evidence type="ECO:0000313" key="4">
    <source>
        <dbReference type="EMBL" id="EPE04612.1"/>
    </source>
</evidence>
<dbReference type="OrthoDB" id="294295at2759"/>
<dbReference type="InterPro" id="IPR057571">
    <property type="entry name" value="SDR_PhqE-like"/>
</dbReference>
<dbReference type="eggNOG" id="KOG0725">
    <property type="taxonomic scope" value="Eukaryota"/>
</dbReference>
<dbReference type="VEuPathDB" id="FungiDB:F503_03674"/>
<dbReference type="STRING" id="1262450.S3BVN2"/>